<evidence type="ECO:0000256" key="1">
    <source>
        <dbReference type="ARBA" id="ARBA00008007"/>
    </source>
</evidence>
<dbReference type="PANTHER" id="PTHR47505:SF1">
    <property type="entry name" value="DNA UTILIZATION PROTEIN YHGH"/>
    <property type="match status" value="1"/>
</dbReference>
<feature type="domain" description="Phosphoribosyltransferase" evidence="2">
    <location>
        <begin position="132"/>
        <end position="218"/>
    </location>
</feature>
<gene>
    <name evidence="4" type="ORF">J2Z37_002558</name>
</gene>
<dbReference type="InterPro" id="IPR044005">
    <property type="entry name" value="DZR_2"/>
</dbReference>
<protein>
    <submittedName>
        <fullName evidence="4">Competence protein ComFC</fullName>
    </submittedName>
</protein>
<proteinExistence type="inferred from homology"/>
<dbReference type="InterPro" id="IPR000836">
    <property type="entry name" value="PRTase_dom"/>
</dbReference>
<comment type="similarity">
    <text evidence="1">Belongs to the ComF/GntX family.</text>
</comment>
<evidence type="ECO:0000259" key="2">
    <source>
        <dbReference type="Pfam" id="PF00156"/>
    </source>
</evidence>
<reference evidence="4 5" key="1">
    <citation type="submission" date="2021-03" db="EMBL/GenBank/DDBJ databases">
        <title>Genomic Encyclopedia of Type Strains, Phase IV (KMG-IV): sequencing the most valuable type-strain genomes for metagenomic binning, comparative biology and taxonomic classification.</title>
        <authorList>
            <person name="Goeker M."/>
        </authorList>
    </citation>
    <scope>NUCLEOTIDE SEQUENCE [LARGE SCALE GENOMIC DNA]</scope>
    <source>
        <strain evidence="4 5">DSM 24738</strain>
    </source>
</reference>
<dbReference type="EMBL" id="JAGGKT010000007">
    <property type="protein sequence ID" value="MBP1932550.1"/>
    <property type="molecule type" value="Genomic_DNA"/>
</dbReference>
<evidence type="ECO:0000313" key="4">
    <source>
        <dbReference type="EMBL" id="MBP1932550.1"/>
    </source>
</evidence>
<feature type="domain" description="Double zinc ribbon" evidence="3">
    <location>
        <begin position="5"/>
        <end position="59"/>
    </location>
</feature>
<accession>A0ABS4GQK0</accession>
<dbReference type="Pfam" id="PF18912">
    <property type="entry name" value="DZR_2"/>
    <property type="match status" value="1"/>
</dbReference>
<dbReference type="InterPro" id="IPR029057">
    <property type="entry name" value="PRTase-like"/>
</dbReference>
<sequence length="227" mass="26636">MRSALEVLFPMYDKCGFCDRRTYRNGMCKMCLKEVEMIRGAICERCGRPMGQATLCVDCFQRKETYFMCNRSAVLYNGKMKEMLSLYKFRGQETLAHTFALFLESAYRQYYQRVNFDYITFVPVHEERLRERGFNQAQQLAFQLSLRTKIPVLSLLTKIKNTDKQSKKHRSQRLHTLYNAFHVRPFPARIKRVLLVDDVYTTGTTVNECARVLNKAGIIVYSLTVAR</sequence>
<dbReference type="Proteomes" id="UP001519343">
    <property type="component" value="Unassembled WGS sequence"/>
</dbReference>
<evidence type="ECO:0000259" key="3">
    <source>
        <dbReference type="Pfam" id="PF18912"/>
    </source>
</evidence>
<evidence type="ECO:0000313" key="5">
    <source>
        <dbReference type="Proteomes" id="UP001519343"/>
    </source>
</evidence>
<dbReference type="RefSeq" id="WP_209810599.1">
    <property type="nucleotide sequence ID" value="NZ_JAGGKT010000007.1"/>
</dbReference>
<dbReference type="Gene3D" id="3.40.50.2020">
    <property type="match status" value="1"/>
</dbReference>
<dbReference type="Pfam" id="PF00156">
    <property type="entry name" value="Pribosyltran"/>
    <property type="match status" value="1"/>
</dbReference>
<dbReference type="SUPFAM" id="SSF53271">
    <property type="entry name" value="PRTase-like"/>
    <property type="match status" value="1"/>
</dbReference>
<name>A0ABS4GQK0_9BACL</name>
<dbReference type="PANTHER" id="PTHR47505">
    <property type="entry name" value="DNA UTILIZATION PROTEIN YHGH"/>
    <property type="match status" value="1"/>
</dbReference>
<organism evidence="4 5">
    <name type="scientific">Ammoniphilus resinae</name>
    <dbReference type="NCBI Taxonomy" id="861532"/>
    <lineage>
        <taxon>Bacteria</taxon>
        <taxon>Bacillati</taxon>
        <taxon>Bacillota</taxon>
        <taxon>Bacilli</taxon>
        <taxon>Bacillales</taxon>
        <taxon>Paenibacillaceae</taxon>
        <taxon>Aneurinibacillus group</taxon>
        <taxon>Ammoniphilus</taxon>
    </lineage>
</organism>
<comment type="caution">
    <text evidence="4">The sequence shown here is derived from an EMBL/GenBank/DDBJ whole genome shotgun (WGS) entry which is preliminary data.</text>
</comment>
<dbReference type="CDD" id="cd06223">
    <property type="entry name" value="PRTases_typeI"/>
    <property type="match status" value="1"/>
</dbReference>
<dbReference type="InterPro" id="IPR051910">
    <property type="entry name" value="ComF/GntX_DNA_util-trans"/>
</dbReference>
<keyword evidence="5" id="KW-1185">Reference proteome</keyword>